<feature type="region of interest" description="Disordered" evidence="5">
    <location>
        <begin position="1"/>
        <end position="24"/>
    </location>
</feature>
<protein>
    <recommendedName>
        <fullName evidence="9">Outer spore wall protein RRT8</fullName>
    </recommendedName>
</protein>
<feature type="compositionally biased region" description="Polar residues" evidence="5">
    <location>
        <begin position="1"/>
        <end position="13"/>
    </location>
</feature>
<gene>
    <name evidence="7" type="ORF">SODALDRAFT_280111</name>
</gene>
<dbReference type="GO" id="GO:0005628">
    <property type="term" value="C:prospore membrane"/>
    <property type="evidence" value="ECO:0007669"/>
    <property type="project" value="TreeGrafter"/>
</dbReference>
<dbReference type="EMBL" id="ML119057">
    <property type="protein sequence ID" value="ROT37658.1"/>
    <property type="molecule type" value="Genomic_DNA"/>
</dbReference>
<keyword evidence="3 6" id="KW-1133">Transmembrane helix</keyword>
<sequence>MDQGSPSSSSSAKDQGGVARSVQSKAQEILQEDYQQARALVGNAAKSKAYLYPIKGIAYFATNKSLWGPFLSCIGPYFLLSVGVTTGMFAFTYVPQLTVLVLFNGPLAVFTTVLLVLNESATLINVISRNWLLQDALLDTFDGTLVSKNADSIVREGRQLQPGTDPMQKLGRILKSPFERFSPKALIRYVMYLPLNFIPLVGSALFVLIQARARGQHVHGRWSASQSQDWLKRHSGPYTAFGLVATGLEMIPFASMFFSFSNTVGAALWAADMETKDTSMTDGTAPNLRETAKKAD</sequence>
<name>A0A3N2PT48_SODAK</name>
<evidence type="ECO:0000256" key="4">
    <source>
        <dbReference type="ARBA" id="ARBA00023136"/>
    </source>
</evidence>
<keyword evidence="4 6" id="KW-0472">Membrane</keyword>
<dbReference type="InterPro" id="IPR059112">
    <property type="entry name" value="CysZ/EI24"/>
</dbReference>
<dbReference type="GO" id="GO:0005811">
    <property type="term" value="C:lipid droplet"/>
    <property type="evidence" value="ECO:0007669"/>
    <property type="project" value="TreeGrafter"/>
</dbReference>
<evidence type="ECO:0000256" key="6">
    <source>
        <dbReference type="SAM" id="Phobius"/>
    </source>
</evidence>
<accession>A0A3N2PT48</accession>
<feature type="transmembrane region" description="Helical" evidence="6">
    <location>
        <begin position="189"/>
        <end position="209"/>
    </location>
</feature>
<evidence type="ECO:0000256" key="2">
    <source>
        <dbReference type="ARBA" id="ARBA00022692"/>
    </source>
</evidence>
<evidence type="ECO:0000313" key="8">
    <source>
        <dbReference type="Proteomes" id="UP000272025"/>
    </source>
</evidence>
<dbReference type="Pfam" id="PF07264">
    <property type="entry name" value="EI24"/>
    <property type="match status" value="1"/>
</dbReference>
<dbReference type="OrthoDB" id="10012223at2759"/>
<dbReference type="InterPro" id="IPR052786">
    <property type="entry name" value="Spore_wall_assembly"/>
</dbReference>
<dbReference type="Proteomes" id="UP000272025">
    <property type="component" value="Unassembled WGS sequence"/>
</dbReference>
<evidence type="ECO:0000256" key="1">
    <source>
        <dbReference type="ARBA" id="ARBA00004141"/>
    </source>
</evidence>
<reference evidence="7 8" key="1">
    <citation type="journal article" date="2018" name="Mol. Ecol.">
        <title>The obligate alkalophilic soda-lake fungus Sodiomyces alkalinus has shifted to a protein diet.</title>
        <authorList>
            <person name="Grum-Grzhimaylo A.A."/>
            <person name="Falkoski D.L."/>
            <person name="van den Heuvel J."/>
            <person name="Valero-Jimenez C.A."/>
            <person name="Min B."/>
            <person name="Choi I.G."/>
            <person name="Lipzen A."/>
            <person name="Daum C.G."/>
            <person name="Aanen D.K."/>
            <person name="Tsang A."/>
            <person name="Henrissat B."/>
            <person name="Bilanenko E.N."/>
            <person name="de Vries R.P."/>
            <person name="van Kan J.A.L."/>
            <person name="Grigoriev I.V."/>
            <person name="Debets A.J.M."/>
        </authorList>
    </citation>
    <scope>NUCLEOTIDE SEQUENCE [LARGE SCALE GENOMIC DNA]</scope>
    <source>
        <strain evidence="7 8">F11</strain>
    </source>
</reference>
<dbReference type="PANTHER" id="PTHR34292">
    <property type="entry name" value="OUTER SPORE WALL PROTEIN LDS1"/>
    <property type="match status" value="1"/>
</dbReference>
<proteinExistence type="predicted"/>
<evidence type="ECO:0000256" key="5">
    <source>
        <dbReference type="SAM" id="MobiDB-lite"/>
    </source>
</evidence>
<keyword evidence="2 6" id="KW-0812">Transmembrane</keyword>
<dbReference type="PANTHER" id="PTHR34292:SF2">
    <property type="entry name" value="OUTER SPORE WALL PROTEIN LDS1"/>
    <property type="match status" value="1"/>
</dbReference>
<comment type="subcellular location">
    <subcellularLocation>
        <location evidence="1">Membrane</location>
        <topology evidence="1">Multi-pass membrane protein</topology>
    </subcellularLocation>
</comment>
<dbReference type="AlphaFoldDB" id="A0A3N2PT48"/>
<evidence type="ECO:0008006" key="9">
    <source>
        <dbReference type="Google" id="ProtNLM"/>
    </source>
</evidence>
<keyword evidence="8" id="KW-1185">Reference proteome</keyword>
<dbReference type="STRING" id="1314773.A0A3N2PT48"/>
<feature type="region of interest" description="Disordered" evidence="5">
    <location>
        <begin position="277"/>
        <end position="296"/>
    </location>
</feature>
<dbReference type="GeneID" id="39576695"/>
<feature type="transmembrane region" description="Helical" evidence="6">
    <location>
        <begin position="70"/>
        <end position="91"/>
    </location>
</feature>
<dbReference type="RefSeq" id="XP_028465464.1">
    <property type="nucleotide sequence ID" value="XM_028608217.1"/>
</dbReference>
<feature type="transmembrane region" description="Helical" evidence="6">
    <location>
        <begin position="97"/>
        <end position="117"/>
    </location>
</feature>
<evidence type="ECO:0000313" key="7">
    <source>
        <dbReference type="EMBL" id="ROT37658.1"/>
    </source>
</evidence>
<evidence type="ECO:0000256" key="3">
    <source>
        <dbReference type="ARBA" id="ARBA00022989"/>
    </source>
</evidence>
<dbReference type="GO" id="GO:0005619">
    <property type="term" value="C:ascospore wall"/>
    <property type="evidence" value="ECO:0007669"/>
    <property type="project" value="TreeGrafter"/>
</dbReference>
<organism evidence="7 8">
    <name type="scientific">Sodiomyces alkalinus (strain CBS 110278 / VKM F-3762 / F11)</name>
    <name type="common">Alkaliphilic filamentous fungus</name>
    <dbReference type="NCBI Taxonomy" id="1314773"/>
    <lineage>
        <taxon>Eukaryota</taxon>
        <taxon>Fungi</taxon>
        <taxon>Dikarya</taxon>
        <taxon>Ascomycota</taxon>
        <taxon>Pezizomycotina</taxon>
        <taxon>Sordariomycetes</taxon>
        <taxon>Hypocreomycetidae</taxon>
        <taxon>Glomerellales</taxon>
        <taxon>Plectosphaerellaceae</taxon>
        <taxon>Sodiomyces</taxon>
    </lineage>
</organism>